<dbReference type="PROSITE" id="PS01156">
    <property type="entry name" value="TONB_DEPENDENT_REC_2"/>
    <property type="match status" value="1"/>
</dbReference>
<reference evidence="18 19" key="1">
    <citation type="submission" date="2019-03" db="EMBL/GenBank/DDBJ databases">
        <title>Genomic Encyclopedia of Type Strains, Phase IV (KMG-IV): sequencing the most valuable type-strain genomes for metagenomic binning, comparative biology and taxonomic classification.</title>
        <authorList>
            <person name="Goeker M."/>
        </authorList>
    </citation>
    <scope>NUCLEOTIDE SEQUENCE [LARGE SCALE GENOMIC DNA]</scope>
    <source>
        <strain evidence="18 19">DSM 25059</strain>
    </source>
</reference>
<feature type="short sequence motif" description="TonB C-terminal box" evidence="13">
    <location>
        <begin position="766"/>
        <end position="783"/>
    </location>
</feature>
<keyword evidence="3 12" id="KW-1134">Transmembrane beta strand</keyword>
<evidence type="ECO:0000256" key="1">
    <source>
        <dbReference type="ARBA" id="ARBA00004571"/>
    </source>
</evidence>
<evidence type="ECO:0000313" key="18">
    <source>
        <dbReference type="EMBL" id="TDN83563.1"/>
    </source>
</evidence>
<evidence type="ECO:0000256" key="3">
    <source>
        <dbReference type="ARBA" id="ARBA00022452"/>
    </source>
</evidence>
<dbReference type="RefSeq" id="WP_133495123.1">
    <property type="nucleotide sequence ID" value="NZ_BMLU01000004.1"/>
</dbReference>
<keyword evidence="8" id="KW-0406">Ion transport</keyword>
<accession>A0A4R6FPN0</accession>
<organism evidence="18 19">
    <name type="scientific">Stakelama pacifica</name>
    <dbReference type="NCBI Taxonomy" id="517720"/>
    <lineage>
        <taxon>Bacteria</taxon>
        <taxon>Pseudomonadati</taxon>
        <taxon>Pseudomonadota</taxon>
        <taxon>Alphaproteobacteria</taxon>
        <taxon>Sphingomonadales</taxon>
        <taxon>Sphingomonadaceae</taxon>
        <taxon>Stakelama</taxon>
    </lineage>
</organism>
<feature type="signal peptide" evidence="15">
    <location>
        <begin position="1"/>
        <end position="22"/>
    </location>
</feature>
<dbReference type="InterPro" id="IPR000531">
    <property type="entry name" value="Beta-barrel_TonB"/>
</dbReference>
<keyword evidence="18" id="KW-0675">Receptor</keyword>
<evidence type="ECO:0000256" key="8">
    <source>
        <dbReference type="ARBA" id="ARBA00023065"/>
    </source>
</evidence>
<evidence type="ECO:0000256" key="14">
    <source>
        <dbReference type="RuleBase" id="RU003357"/>
    </source>
</evidence>
<keyword evidence="9 14" id="KW-0798">TonB box</keyword>
<dbReference type="GO" id="GO:0006826">
    <property type="term" value="P:iron ion transport"/>
    <property type="evidence" value="ECO:0007669"/>
    <property type="project" value="UniProtKB-KW"/>
</dbReference>
<evidence type="ECO:0000313" key="19">
    <source>
        <dbReference type="Proteomes" id="UP000295493"/>
    </source>
</evidence>
<dbReference type="PROSITE" id="PS52016">
    <property type="entry name" value="TONB_DEPENDENT_REC_3"/>
    <property type="match status" value="1"/>
</dbReference>
<dbReference type="OrthoDB" id="7313036at2"/>
<dbReference type="SUPFAM" id="SSF56935">
    <property type="entry name" value="Porins"/>
    <property type="match status" value="1"/>
</dbReference>
<evidence type="ECO:0000256" key="2">
    <source>
        <dbReference type="ARBA" id="ARBA00022448"/>
    </source>
</evidence>
<keyword evidence="7" id="KW-0408">Iron</keyword>
<evidence type="ECO:0000256" key="11">
    <source>
        <dbReference type="ARBA" id="ARBA00023237"/>
    </source>
</evidence>
<dbReference type="Gene3D" id="2.40.170.20">
    <property type="entry name" value="TonB-dependent receptor, beta-barrel domain"/>
    <property type="match status" value="2"/>
</dbReference>
<proteinExistence type="inferred from homology"/>
<keyword evidence="19" id="KW-1185">Reference proteome</keyword>
<evidence type="ECO:0000256" key="12">
    <source>
        <dbReference type="PROSITE-ProRule" id="PRU01360"/>
    </source>
</evidence>
<comment type="caution">
    <text evidence="18">The sequence shown here is derived from an EMBL/GenBank/DDBJ whole genome shotgun (WGS) entry which is preliminary data.</text>
</comment>
<dbReference type="InterPro" id="IPR036942">
    <property type="entry name" value="Beta-barrel_TonB_sf"/>
</dbReference>
<comment type="similarity">
    <text evidence="12 14">Belongs to the TonB-dependent receptor family.</text>
</comment>
<dbReference type="EMBL" id="SNWD01000004">
    <property type="protein sequence ID" value="TDN83563.1"/>
    <property type="molecule type" value="Genomic_DNA"/>
</dbReference>
<keyword evidence="6 15" id="KW-0732">Signal</keyword>
<evidence type="ECO:0000256" key="9">
    <source>
        <dbReference type="ARBA" id="ARBA00023077"/>
    </source>
</evidence>
<dbReference type="Pfam" id="PF00593">
    <property type="entry name" value="TonB_dep_Rec_b-barrel"/>
    <property type="match status" value="1"/>
</dbReference>
<feature type="domain" description="TonB-dependent receptor-like beta-barrel" evidence="16">
    <location>
        <begin position="276"/>
        <end position="746"/>
    </location>
</feature>
<dbReference type="Pfam" id="PF07715">
    <property type="entry name" value="Plug"/>
    <property type="match status" value="1"/>
</dbReference>
<dbReference type="PANTHER" id="PTHR32552">
    <property type="entry name" value="FERRICHROME IRON RECEPTOR-RELATED"/>
    <property type="match status" value="1"/>
</dbReference>
<name>A0A4R6FPN0_9SPHN</name>
<dbReference type="Proteomes" id="UP000295493">
    <property type="component" value="Unassembled WGS sequence"/>
</dbReference>
<evidence type="ECO:0000256" key="15">
    <source>
        <dbReference type="SAM" id="SignalP"/>
    </source>
</evidence>
<dbReference type="InterPro" id="IPR039426">
    <property type="entry name" value="TonB-dep_rcpt-like"/>
</dbReference>
<dbReference type="PANTHER" id="PTHR32552:SF81">
    <property type="entry name" value="TONB-DEPENDENT OUTER MEMBRANE RECEPTOR"/>
    <property type="match status" value="1"/>
</dbReference>
<feature type="domain" description="TonB-dependent receptor plug" evidence="17">
    <location>
        <begin position="45"/>
        <end position="150"/>
    </location>
</feature>
<feature type="chain" id="PRO_5020676121" evidence="15">
    <location>
        <begin position="23"/>
        <end position="783"/>
    </location>
</feature>
<evidence type="ECO:0000256" key="5">
    <source>
        <dbReference type="ARBA" id="ARBA00022692"/>
    </source>
</evidence>
<evidence type="ECO:0000256" key="6">
    <source>
        <dbReference type="ARBA" id="ARBA00022729"/>
    </source>
</evidence>
<evidence type="ECO:0000256" key="13">
    <source>
        <dbReference type="PROSITE-ProRule" id="PRU10144"/>
    </source>
</evidence>
<keyword evidence="10 12" id="KW-0472">Membrane</keyword>
<dbReference type="CDD" id="cd01347">
    <property type="entry name" value="ligand_gated_channel"/>
    <property type="match status" value="1"/>
</dbReference>
<protein>
    <submittedName>
        <fullName evidence="18">Outer membrane receptor protein involved in Fe transport</fullName>
    </submittedName>
</protein>
<dbReference type="InterPro" id="IPR012910">
    <property type="entry name" value="Plug_dom"/>
</dbReference>
<evidence type="ECO:0000259" key="16">
    <source>
        <dbReference type="Pfam" id="PF00593"/>
    </source>
</evidence>
<evidence type="ECO:0000256" key="4">
    <source>
        <dbReference type="ARBA" id="ARBA00022496"/>
    </source>
</evidence>
<keyword evidence="5 12" id="KW-0812">Transmembrane</keyword>
<keyword evidence="2 12" id="KW-0813">Transport</keyword>
<keyword evidence="11 12" id="KW-0998">Cell outer membrane</keyword>
<sequence>MRRTALLLTTALLSTIAAPALAQTSGLEDQNDIIVTAQKVEQRALDVPITISAVTAKQMDTLGVSDLDEISNYVPGLNIQEQSANNPGIVIRGVTSDSGSAQQAARVTLYYNGVDISRSRGAYQGVYDMDRIEVIKGPQATLFGTASTIGAISLISARPKPGFSGNLTGGYGNYDQKLLSGYLNGGNDKVAGRVAFQWKKRDGYVHNLSDRQGDLYAQDQLGVRGSLRFTPTDDLTIDLIGTYDRQRNSGTPFISSIYPTANGPADPFGDANLSGAPAGISKSVLGSDDLGLTRDVYDANLTVSYDFADGWNFTTVNGYRDFDSREVFDADGSAAWYLEFAENAKGWQASHEGRFTYNDDHVRASFGWNFFHEDSRQVVPFSTEEGTYLQCSLLATGGSVPNPLNPGTNILPIAGLPCIAPDGTVTASRVTPVLTGIFLPEPLAAIPYSGAYANYGVNDSYSVFGDVAWNITPRLQVTIGTRVLIEQRKSEYTADMPNSEIFKAAGVFRPLLPIVDTAGRTYSAKKSFSGVLPRFNLLYKINDGLNLYGTISKGRRSPTVNVVSAAGPRPDISVIPEETVWNYEGGVKYARGPLSASLGVYYDTYKGFQVSVRQGDGSFRTESAGDATNFGVEGEMSVRPVSWFNLFGNFAYTDAKIKDDARFQFAGDRFRLQPKWQAAGGFSIDAPIGNGMAVFATPSVTYRSKIYFELPNSEAASQDGVTLVNAKAGVRFGDGRFEIAGWVHNLTNEKYLLDAGNTGGSFGDITLIPAEPRFYGVQVSAGF</sequence>
<dbReference type="GO" id="GO:0009279">
    <property type="term" value="C:cell outer membrane"/>
    <property type="evidence" value="ECO:0007669"/>
    <property type="project" value="UniProtKB-SubCell"/>
</dbReference>
<comment type="subcellular location">
    <subcellularLocation>
        <location evidence="1 12">Cell outer membrane</location>
        <topology evidence="1 12">Multi-pass membrane protein</topology>
    </subcellularLocation>
</comment>
<evidence type="ECO:0000256" key="7">
    <source>
        <dbReference type="ARBA" id="ARBA00023004"/>
    </source>
</evidence>
<dbReference type="InterPro" id="IPR010917">
    <property type="entry name" value="TonB_rcpt_CS"/>
</dbReference>
<keyword evidence="4" id="KW-0410">Iron transport</keyword>
<evidence type="ECO:0000259" key="17">
    <source>
        <dbReference type="Pfam" id="PF07715"/>
    </source>
</evidence>
<dbReference type="AlphaFoldDB" id="A0A4R6FPN0"/>
<gene>
    <name evidence="18" type="ORF">EV664_10446</name>
</gene>
<evidence type="ECO:0000256" key="10">
    <source>
        <dbReference type="ARBA" id="ARBA00023136"/>
    </source>
</evidence>